<accession>A0A1G5W5W3</accession>
<dbReference type="EMBL" id="FMXA01000014">
    <property type="protein sequence ID" value="SDA53503.1"/>
    <property type="molecule type" value="Genomic_DNA"/>
</dbReference>
<reference evidence="1 2" key="1">
    <citation type="submission" date="2016-10" db="EMBL/GenBank/DDBJ databases">
        <authorList>
            <person name="de Groot N.N."/>
        </authorList>
    </citation>
    <scope>NUCLEOTIDE SEQUENCE [LARGE SCALE GENOMIC DNA]</scope>
    <source>
        <strain evidence="1 2">DSM 15230</strain>
    </source>
</reference>
<dbReference type="Proteomes" id="UP000199689">
    <property type="component" value="Unassembled WGS sequence"/>
</dbReference>
<organism evidence="1 2">
    <name type="scientific">Allisonella histaminiformans</name>
    <dbReference type="NCBI Taxonomy" id="209880"/>
    <lineage>
        <taxon>Bacteria</taxon>
        <taxon>Bacillati</taxon>
        <taxon>Bacillota</taxon>
        <taxon>Negativicutes</taxon>
        <taxon>Veillonellales</taxon>
        <taxon>Veillonellaceae</taxon>
        <taxon>Allisonella</taxon>
    </lineage>
</organism>
<dbReference type="AlphaFoldDB" id="A0A1G5W5W3"/>
<evidence type="ECO:0000313" key="2">
    <source>
        <dbReference type="Proteomes" id="UP000199689"/>
    </source>
</evidence>
<name>A0A1G5W5W3_9FIRM</name>
<protein>
    <submittedName>
        <fullName evidence="1">Uncharacterized protein</fullName>
    </submittedName>
</protein>
<dbReference type="STRING" id="209880.SAMN02910343_01151"/>
<keyword evidence="2" id="KW-1185">Reference proteome</keyword>
<sequence>MLWNMRWCLPEFCQHISMERALRDETKMFSGKDADVVEENRGISLDAETDIGFNDIQKTREFQCRNPFFI</sequence>
<gene>
    <name evidence="1" type="ORF">SAMN02910343_01151</name>
</gene>
<evidence type="ECO:0000313" key="1">
    <source>
        <dbReference type="EMBL" id="SDA53503.1"/>
    </source>
</evidence>
<proteinExistence type="predicted"/>